<feature type="domain" description="HTH arsR-type" evidence="1">
    <location>
        <begin position="1"/>
        <end position="49"/>
    </location>
</feature>
<dbReference type="PROSITE" id="PS50987">
    <property type="entry name" value="HTH_ARSR_2"/>
    <property type="match status" value="1"/>
</dbReference>
<dbReference type="InterPro" id="IPR036390">
    <property type="entry name" value="WH_DNA-bd_sf"/>
</dbReference>
<evidence type="ECO:0000313" key="2">
    <source>
        <dbReference type="EMBL" id="CAA9494492.1"/>
    </source>
</evidence>
<accession>A0A6J4SK85</accession>
<dbReference type="EMBL" id="CADCVS010000214">
    <property type="protein sequence ID" value="CAA9494492.1"/>
    <property type="molecule type" value="Genomic_DNA"/>
</dbReference>
<dbReference type="SUPFAM" id="SSF46785">
    <property type="entry name" value="Winged helix' DNA-binding domain"/>
    <property type="match status" value="1"/>
</dbReference>
<dbReference type="GO" id="GO:0003700">
    <property type="term" value="F:DNA-binding transcription factor activity"/>
    <property type="evidence" value="ECO:0007669"/>
    <property type="project" value="InterPro"/>
</dbReference>
<gene>
    <name evidence="2" type="ORF">AVDCRST_MAG30-1576</name>
</gene>
<dbReference type="Gene3D" id="1.10.10.10">
    <property type="entry name" value="Winged helix-like DNA-binding domain superfamily/Winged helix DNA-binding domain"/>
    <property type="match status" value="1"/>
</dbReference>
<sequence length="49" mass="5153">MPTADAAQLDRAFHALADESRRAMVVRLSRGAASVSELAAPLDMSLPSV</sequence>
<reference evidence="2" key="1">
    <citation type="submission" date="2020-02" db="EMBL/GenBank/DDBJ databases">
        <authorList>
            <person name="Meier V. D."/>
        </authorList>
    </citation>
    <scope>NUCLEOTIDE SEQUENCE</scope>
    <source>
        <strain evidence="2">AVDCRST_MAG30</strain>
    </source>
</reference>
<dbReference type="InterPro" id="IPR036388">
    <property type="entry name" value="WH-like_DNA-bd_sf"/>
</dbReference>
<feature type="non-terminal residue" evidence="2">
    <location>
        <position position="49"/>
    </location>
</feature>
<dbReference type="AlphaFoldDB" id="A0A6J4SK85"/>
<protein>
    <submittedName>
        <fullName evidence="2">Transcriptional regulator, ArsR family</fullName>
    </submittedName>
</protein>
<dbReference type="InterPro" id="IPR001845">
    <property type="entry name" value="HTH_ArsR_DNA-bd_dom"/>
</dbReference>
<evidence type="ECO:0000259" key="1">
    <source>
        <dbReference type="PROSITE" id="PS50987"/>
    </source>
</evidence>
<organism evidence="2">
    <name type="scientific">uncultured Solirubrobacteraceae bacterium</name>
    <dbReference type="NCBI Taxonomy" id="1162706"/>
    <lineage>
        <taxon>Bacteria</taxon>
        <taxon>Bacillati</taxon>
        <taxon>Actinomycetota</taxon>
        <taxon>Thermoleophilia</taxon>
        <taxon>Solirubrobacterales</taxon>
        <taxon>Solirubrobacteraceae</taxon>
        <taxon>environmental samples</taxon>
    </lineage>
</organism>
<proteinExistence type="predicted"/>
<name>A0A6J4SK85_9ACTN</name>